<name>A0AA88SZM3_CHASR</name>
<dbReference type="Gene3D" id="3.10.440.10">
    <property type="match status" value="1"/>
</dbReference>
<comment type="similarity">
    <text evidence="3">Belongs to the eukaryotic ribosomal protein eL31 family.</text>
</comment>
<dbReference type="InterPro" id="IPR018011">
    <property type="entry name" value="Carb_sulfotrans_8-10"/>
</dbReference>
<sequence>MGTPDVRIDTRLNKAVWSKGVRNVPYRIRVRLSRKRNEDEDSPNKLYTLVTYVPVTTCKGLQTVNWEERDAASGAGTGSDGIVQRFLRSLCRCEAVVTQREAGSAAQCFHGCRLMYEAMRHHWLLLGACGWVLLILMFVTKFISFRAVDDYGERIGGQSWTVPGTKVVKPVPVSSPDKPLLKASDLPTVQFEGGDWQLVADRRIELLSTVCKNSSLRNLTHVSISKFVLDRIFVCDKHKILFCQTPKVGNTQWKKVLIVLNGAFPTVEDIPENLVHDHEKNGLPRLSSFLPQDITHRLNTYFKFFIVRDPFERLISAFKDKFVKNPRFEPWYKHDIAPAIIRKYRKSHRNSDLSASGLHFEDFVRYLGDVEGRRRMDRQFGEHIIHWVTFAELCAPCEIHYSVVGHHETLEKDAPHILKAAGIDQLVSYPAIPPGITHYNRTKVEHYFSGISKRDVRRLYARYQGDFHLFGYLSPDFLFN</sequence>
<evidence type="ECO:0000256" key="11">
    <source>
        <dbReference type="ARBA" id="ARBA00023136"/>
    </source>
</evidence>
<evidence type="ECO:0000256" key="8">
    <source>
        <dbReference type="ARBA" id="ARBA00022980"/>
    </source>
</evidence>
<proteinExistence type="inferred from homology"/>
<dbReference type="PANTHER" id="PTHR12137:SF2">
    <property type="entry name" value="CARBOHYDRATE SULFOTRANSFERASE 10"/>
    <property type="match status" value="1"/>
</dbReference>
<feature type="transmembrane region" description="Helical" evidence="16">
    <location>
        <begin position="123"/>
        <end position="143"/>
    </location>
</feature>
<evidence type="ECO:0000256" key="15">
    <source>
        <dbReference type="ARBA" id="ARBA00034092"/>
    </source>
</evidence>
<comment type="subunit">
    <text evidence="4">Component of the large ribosomal subunit.</text>
</comment>
<dbReference type="CDD" id="cd00463">
    <property type="entry name" value="Ribosomal_L31e"/>
    <property type="match status" value="1"/>
</dbReference>
<evidence type="ECO:0000256" key="12">
    <source>
        <dbReference type="ARBA" id="ARBA00023180"/>
    </source>
</evidence>
<evidence type="ECO:0000256" key="6">
    <source>
        <dbReference type="ARBA" id="ARBA00022692"/>
    </source>
</evidence>
<keyword evidence="14 16" id="KW-0119">Carbohydrate metabolism</keyword>
<dbReference type="InterPro" id="IPR020052">
    <property type="entry name" value="Ribosomal_eL31_CS"/>
</dbReference>
<dbReference type="GO" id="GO:0016051">
    <property type="term" value="P:carbohydrate biosynthetic process"/>
    <property type="evidence" value="ECO:0007669"/>
    <property type="project" value="InterPro"/>
</dbReference>
<dbReference type="PANTHER" id="PTHR12137">
    <property type="entry name" value="CARBOHYDRATE SULFOTRANSFERASE"/>
    <property type="match status" value="1"/>
</dbReference>
<dbReference type="EC" id="2.8.2.-" evidence="16"/>
<keyword evidence="13" id="KW-0687">Ribonucleoprotein</keyword>
<dbReference type="Pfam" id="PF03567">
    <property type="entry name" value="Sulfotransfer_2"/>
    <property type="match status" value="1"/>
</dbReference>
<keyword evidence="9 16" id="KW-1133">Transmembrane helix</keyword>
<comment type="function">
    <text evidence="15">Component of the large ribosomal subunit. The ribosome is a large ribonucleoprotein complex responsible for the synthesis of proteins in the cell.</text>
</comment>
<dbReference type="PROSITE" id="PS01144">
    <property type="entry name" value="RIBOSOMAL_L31E"/>
    <property type="match status" value="1"/>
</dbReference>
<evidence type="ECO:0000313" key="18">
    <source>
        <dbReference type="Proteomes" id="UP001187415"/>
    </source>
</evidence>
<keyword evidence="11 16" id="KW-0472">Membrane</keyword>
<evidence type="ECO:0000256" key="2">
    <source>
        <dbReference type="ARBA" id="ARBA00006339"/>
    </source>
</evidence>
<comment type="similarity">
    <text evidence="2 16">Belongs to the sulfotransferase 2 family.</text>
</comment>
<dbReference type="EMBL" id="JAUPFM010000003">
    <property type="protein sequence ID" value="KAK2856824.1"/>
    <property type="molecule type" value="Genomic_DNA"/>
</dbReference>
<dbReference type="InterPro" id="IPR005331">
    <property type="entry name" value="Sulfotransferase"/>
</dbReference>
<dbReference type="SMART" id="SM01380">
    <property type="entry name" value="Ribosomal_L31e"/>
    <property type="match status" value="1"/>
</dbReference>
<dbReference type="Proteomes" id="UP001187415">
    <property type="component" value="Unassembled WGS sequence"/>
</dbReference>
<dbReference type="FunFam" id="3.10.440.10:FF:000001">
    <property type="entry name" value="60S ribosomal protein L31"/>
    <property type="match status" value="1"/>
</dbReference>
<dbReference type="GO" id="GO:0000139">
    <property type="term" value="C:Golgi membrane"/>
    <property type="evidence" value="ECO:0007669"/>
    <property type="project" value="UniProtKB-SubCell"/>
</dbReference>
<evidence type="ECO:0000256" key="7">
    <source>
        <dbReference type="ARBA" id="ARBA00022968"/>
    </source>
</evidence>
<evidence type="ECO:0000256" key="9">
    <source>
        <dbReference type="ARBA" id="ARBA00022989"/>
    </source>
</evidence>
<evidence type="ECO:0000256" key="4">
    <source>
        <dbReference type="ARBA" id="ARBA00011133"/>
    </source>
</evidence>
<organism evidence="17 18">
    <name type="scientific">Channa striata</name>
    <name type="common">Snakehead murrel</name>
    <name type="synonym">Ophicephalus striatus</name>
    <dbReference type="NCBI Taxonomy" id="64152"/>
    <lineage>
        <taxon>Eukaryota</taxon>
        <taxon>Metazoa</taxon>
        <taxon>Chordata</taxon>
        <taxon>Craniata</taxon>
        <taxon>Vertebrata</taxon>
        <taxon>Euteleostomi</taxon>
        <taxon>Actinopterygii</taxon>
        <taxon>Neopterygii</taxon>
        <taxon>Teleostei</taxon>
        <taxon>Neoteleostei</taxon>
        <taxon>Acanthomorphata</taxon>
        <taxon>Anabantaria</taxon>
        <taxon>Anabantiformes</taxon>
        <taxon>Channoidei</taxon>
        <taxon>Channidae</taxon>
        <taxon>Channa</taxon>
    </lineage>
</organism>
<dbReference type="SUPFAM" id="SSF54575">
    <property type="entry name" value="Ribosomal protein L31e"/>
    <property type="match status" value="1"/>
</dbReference>
<dbReference type="GO" id="GO:0030166">
    <property type="term" value="P:proteoglycan biosynthetic process"/>
    <property type="evidence" value="ECO:0007669"/>
    <property type="project" value="TreeGrafter"/>
</dbReference>
<keyword evidence="6 16" id="KW-0812">Transmembrane</keyword>
<dbReference type="Pfam" id="PF01198">
    <property type="entry name" value="Ribosomal_L31e"/>
    <property type="match status" value="1"/>
</dbReference>
<evidence type="ECO:0000256" key="5">
    <source>
        <dbReference type="ARBA" id="ARBA00022679"/>
    </source>
</evidence>
<dbReference type="GO" id="GO:0003735">
    <property type="term" value="F:structural constituent of ribosome"/>
    <property type="evidence" value="ECO:0007669"/>
    <property type="project" value="InterPro"/>
</dbReference>
<keyword evidence="10 16" id="KW-0333">Golgi apparatus</keyword>
<evidence type="ECO:0000256" key="13">
    <source>
        <dbReference type="ARBA" id="ARBA00023274"/>
    </source>
</evidence>
<gene>
    <name evidence="17" type="ORF">Q5P01_005559</name>
</gene>
<dbReference type="GO" id="GO:0015934">
    <property type="term" value="C:large ribosomal subunit"/>
    <property type="evidence" value="ECO:0007669"/>
    <property type="project" value="UniProtKB-ARBA"/>
</dbReference>
<keyword evidence="12 16" id="KW-0325">Glycoprotein</keyword>
<comment type="subcellular location">
    <subcellularLocation>
        <location evidence="1 16">Golgi apparatus membrane</location>
        <topology evidence="1 16">Single-pass type II membrane protein</topology>
    </subcellularLocation>
</comment>
<reference evidence="17" key="1">
    <citation type="submission" date="2023-07" db="EMBL/GenBank/DDBJ databases">
        <title>Chromosome-level Genome Assembly of Striped Snakehead (Channa striata).</title>
        <authorList>
            <person name="Liu H."/>
        </authorList>
    </citation>
    <scope>NUCLEOTIDE SEQUENCE</scope>
    <source>
        <strain evidence="17">Gz</strain>
        <tissue evidence="17">Muscle</tissue>
    </source>
</reference>
<evidence type="ECO:0000256" key="16">
    <source>
        <dbReference type="RuleBase" id="RU364020"/>
    </source>
</evidence>
<keyword evidence="7 16" id="KW-0735">Signal-anchor</keyword>
<dbReference type="AlphaFoldDB" id="A0AA88SZM3"/>
<keyword evidence="18" id="KW-1185">Reference proteome</keyword>
<protein>
    <recommendedName>
        <fullName evidence="16">Carbohydrate sulfotransferase</fullName>
        <ecNumber evidence="16">2.8.2.-</ecNumber>
    </recommendedName>
</protein>
<evidence type="ECO:0000256" key="14">
    <source>
        <dbReference type="ARBA" id="ARBA00023277"/>
    </source>
</evidence>
<keyword evidence="5 16" id="KW-0808">Transferase</keyword>
<comment type="caution">
    <text evidence="17">The sequence shown here is derived from an EMBL/GenBank/DDBJ whole genome shotgun (WGS) entry which is preliminary data.</text>
</comment>
<dbReference type="InterPro" id="IPR023621">
    <property type="entry name" value="Ribosomal_eL31_dom_sf"/>
</dbReference>
<dbReference type="GO" id="GO:0006412">
    <property type="term" value="P:translation"/>
    <property type="evidence" value="ECO:0007669"/>
    <property type="project" value="InterPro"/>
</dbReference>
<dbReference type="InterPro" id="IPR000054">
    <property type="entry name" value="Ribosomal_eL31"/>
</dbReference>
<evidence type="ECO:0000256" key="3">
    <source>
        <dbReference type="ARBA" id="ARBA00010808"/>
    </source>
</evidence>
<dbReference type="GO" id="GO:0008146">
    <property type="term" value="F:sulfotransferase activity"/>
    <property type="evidence" value="ECO:0007669"/>
    <property type="project" value="InterPro"/>
</dbReference>
<accession>A0AA88SZM3</accession>
<keyword evidence="8" id="KW-0689">Ribosomal protein</keyword>
<evidence type="ECO:0000313" key="17">
    <source>
        <dbReference type="EMBL" id="KAK2856824.1"/>
    </source>
</evidence>
<evidence type="ECO:0000256" key="10">
    <source>
        <dbReference type="ARBA" id="ARBA00023034"/>
    </source>
</evidence>
<evidence type="ECO:0000256" key="1">
    <source>
        <dbReference type="ARBA" id="ARBA00004323"/>
    </source>
</evidence>